<protein>
    <submittedName>
        <fullName evidence="1">Uncharacterized protein</fullName>
    </submittedName>
</protein>
<dbReference type="AlphaFoldDB" id="A0A8C3R3J6"/>
<reference evidence="1" key="1">
    <citation type="submission" date="2025-08" db="UniProtKB">
        <authorList>
            <consortium name="Ensembl"/>
        </authorList>
    </citation>
    <scope>IDENTIFICATION</scope>
</reference>
<organism evidence="1 2">
    <name type="scientific">Cyanoderma ruficeps</name>
    <name type="common">rufous-capped babbler</name>
    <dbReference type="NCBI Taxonomy" id="181631"/>
    <lineage>
        <taxon>Eukaryota</taxon>
        <taxon>Metazoa</taxon>
        <taxon>Chordata</taxon>
        <taxon>Craniata</taxon>
        <taxon>Vertebrata</taxon>
        <taxon>Euteleostomi</taxon>
        <taxon>Archelosauria</taxon>
        <taxon>Archosauria</taxon>
        <taxon>Dinosauria</taxon>
        <taxon>Saurischia</taxon>
        <taxon>Theropoda</taxon>
        <taxon>Coelurosauria</taxon>
        <taxon>Aves</taxon>
        <taxon>Neognathae</taxon>
        <taxon>Neoaves</taxon>
        <taxon>Telluraves</taxon>
        <taxon>Australaves</taxon>
        <taxon>Passeriformes</taxon>
        <taxon>Sylvioidea</taxon>
        <taxon>Timaliidae</taxon>
        <taxon>Cyanoderma</taxon>
    </lineage>
</organism>
<proteinExistence type="predicted"/>
<accession>A0A8C3R3J6</accession>
<name>A0A8C3R3J6_9PASS</name>
<keyword evidence="2" id="KW-1185">Reference proteome</keyword>
<reference evidence="1" key="2">
    <citation type="submission" date="2025-09" db="UniProtKB">
        <authorList>
            <consortium name="Ensembl"/>
        </authorList>
    </citation>
    <scope>IDENTIFICATION</scope>
</reference>
<evidence type="ECO:0000313" key="1">
    <source>
        <dbReference type="Ensembl" id="ENSCRFP00000015537.1"/>
    </source>
</evidence>
<dbReference type="Proteomes" id="UP000694396">
    <property type="component" value="Unplaced"/>
</dbReference>
<dbReference type="Ensembl" id="ENSCRFT00000016088.1">
    <property type="protein sequence ID" value="ENSCRFP00000015537.1"/>
    <property type="gene ID" value="ENSCRFG00000011957.1"/>
</dbReference>
<sequence>ERSQGRLRLLQGDTLGVIPSRAATIRSLGAAARARGGWSWGHQITRSAWGKLRTGGQGLSPPGMAEQQRGWPWISSVAVGAQCGARRCVGQCSGAGRAMSGARAGARKGLQ</sequence>
<evidence type="ECO:0000313" key="2">
    <source>
        <dbReference type="Proteomes" id="UP000694396"/>
    </source>
</evidence>